<comment type="caution">
    <text evidence="1">The sequence shown here is derived from an EMBL/GenBank/DDBJ whole genome shotgun (WGS) entry which is preliminary data.</text>
</comment>
<dbReference type="InterPro" id="IPR023833">
    <property type="entry name" value="Signal_pept_SipW-depend-type"/>
</dbReference>
<sequence length="208" mass="22999">MNIKKKLGMGLATAALGIALIGGGTFAYFNDVEETNNTFAAGTLDLSVDPSVIIDVDNLKPGDTMVRDFYLVNEGSLDISAVELSTSYTVDDAQGDNVDDFGKHIIVHFLENVDKTGFDPIEWDWDYNDVISSTTLYDLQSMTPDAVESLQNWYNFFGEDSGLPAGTSDYMYVAFEFVDNGQDQNEFQGDALNLTWTFDAKQTEGEER</sequence>
<dbReference type="RefSeq" id="WP_345826210.1">
    <property type="nucleotide sequence ID" value="NZ_JBDIML010000006.1"/>
</dbReference>
<proteinExistence type="predicted"/>
<dbReference type="Pfam" id="PF12389">
    <property type="entry name" value="Peptidase_M73"/>
    <property type="match status" value="1"/>
</dbReference>
<dbReference type="Proteomes" id="UP001444625">
    <property type="component" value="Unassembled WGS sequence"/>
</dbReference>
<keyword evidence="2" id="KW-1185">Reference proteome</keyword>
<protein>
    <submittedName>
        <fullName evidence="1">CalY family protein</fullName>
    </submittedName>
</protein>
<accession>A0ABU9XKB2</accession>
<dbReference type="InterPro" id="IPR022121">
    <property type="entry name" value="Peptidase_M73_camelysin"/>
</dbReference>
<evidence type="ECO:0000313" key="1">
    <source>
        <dbReference type="EMBL" id="MEN2768716.1"/>
    </source>
</evidence>
<evidence type="ECO:0000313" key="2">
    <source>
        <dbReference type="Proteomes" id="UP001444625"/>
    </source>
</evidence>
<gene>
    <name evidence="1" type="ORF">ABC228_16145</name>
</gene>
<dbReference type="NCBIfam" id="TIGR04088">
    <property type="entry name" value="cognate_SipW"/>
    <property type="match status" value="1"/>
</dbReference>
<organism evidence="1 2">
    <name type="scientific">Ornithinibacillus xuwenensis</name>
    <dbReference type="NCBI Taxonomy" id="3144668"/>
    <lineage>
        <taxon>Bacteria</taxon>
        <taxon>Bacillati</taxon>
        <taxon>Bacillota</taxon>
        <taxon>Bacilli</taxon>
        <taxon>Bacillales</taxon>
        <taxon>Bacillaceae</taxon>
        <taxon>Ornithinibacillus</taxon>
    </lineage>
</organism>
<name>A0ABU9XKB2_9BACI</name>
<reference evidence="1 2" key="1">
    <citation type="submission" date="2024-05" db="EMBL/GenBank/DDBJ databases">
        <authorList>
            <person name="Haq I."/>
            <person name="Ullah Z."/>
            <person name="Ahmad R."/>
            <person name="Li M."/>
            <person name="Tong Y."/>
        </authorList>
    </citation>
    <scope>NUCLEOTIDE SEQUENCE [LARGE SCALE GENOMIC DNA]</scope>
    <source>
        <strain evidence="1 2">16A2E</strain>
    </source>
</reference>
<dbReference type="EMBL" id="JBDIML010000006">
    <property type="protein sequence ID" value="MEN2768716.1"/>
    <property type="molecule type" value="Genomic_DNA"/>
</dbReference>